<dbReference type="RefSeq" id="WP_139621559.1">
    <property type="nucleotide sequence ID" value="NZ_VDMP01000016.1"/>
</dbReference>
<organism evidence="1 2">
    <name type="scientific">Nocardioides albidus</name>
    <dbReference type="NCBI Taxonomy" id="1517589"/>
    <lineage>
        <taxon>Bacteria</taxon>
        <taxon>Bacillati</taxon>
        <taxon>Actinomycetota</taxon>
        <taxon>Actinomycetes</taxon>
        <taxon>Propionibacteriales</taxon>
        <taxon>Nocardioidaceae</taxon>
        <taxon>Nocardioides</taxon>
    </lineage>
</organism>
<dbReference type="Proteomes" id="UP000313231">
    <property type="component" value="Unassembled WGS sequence"/>
</dbReference>
<gene>
    <name evidence="1" type="ORF">FHP29_04015</name>
</gene>
<evidence type="ECO:0000313" key="1">
    <source>
        <dbReference type="EMBL" id="TNM46101.1"/>
    </source>
</evidence>
<reference evidence="1 2" key="1">
    <citation type="journal article" date="2016" name="Int. J. Syst. Evol. Microbiol.">
        <title>Nocardioides albidus sp. nov., an actinobacterium isolated from garden soil.</title>
        <authorList>
            <person name="Singh H."/>
            <person name="Du J."/>
            <person name="Trinh H."/>
            <person name="Won K."/>
            <person name="Yang J.E."/>
            <person name="Yin C."/>
            <person name="Kook M."/>
            <person name="Yi T.H."/>
        </authorList>
    </citation>
    <scope>NUCLEOTIDE SEQUENCE [LARGE SCALE GENOMIC DNA]</scope>
    <source>
        <strain evidence="1 2">CCTCC AB 2015297</strain>
    </source>
</reference>
<accession>A0A5C4WD45</accession>
<sequence>MSLEIGLGRDSAGRAVCSASFVLAHPPGPGERLRDLVTQAVVGLDLVVSDAEATLARTRATVVLPDGPVRATGTGPFGQVSLSFTVEGATAGSLLQSLVERTGGPPLRVEAMTVPGPGATRRVRLHLGRLWEVLDDHLGSSRTVTVAGLARHLDDLVASGAVDLVEPPGSAAAREAVADVVVRRAVGVLAPADGGRYRVAERRPGDMEVTAMATLPGAPGEVLRAERPLGELLGDAGADPSAYLSMVTADGGQVSALLPNRSLTRSKAGPRDRMVMLRANDRINPVVLAAGGELTPAVRPAAVRVDSHLAIADAVTLAILEPDQARTPGPVVGGAPALWPDRFDAATHWYVPEVTLVVPDPAQPADGAPFRFDVTPSGHGLDGSEGLEATITLTLASRMPDDVRVAWEAAGSPTARPVPADGLTARLGVPFRDENGDLQVQYHQADSVTPSADFGADGGTAVAVFRLADQWARMAYGALSTPGFQAEPARVLLTTTYGGWRREAGTFPIAQPDKISVVLKPQVDRLAVLRPPVIRRARTVVPVEPEPIPPRWEVGIAPSQVNVLAKAGLTVEPRLHMNAALLAELYAERFEWARFEAASSVPVLVPCADHGANYRRVIAGEEPQAIGCQDVLKLGQAPFRTHEPITVAAAQGHATVLRSLTRPGHFVLVPERYRVGRFGPDADDRAFDPQLLLTSVLDTETAALRAVLATTVEADVAPAVRTAIVDELRSRSPQVVLDLPWAAGLTQDVRLAVPGRGDVQCVPTASGFTIVLTLDVSDFLVVKALLETAGLTGTAALTLPDGVTVSSAIGLSLSQVTGPYGTGPVTLERDGNKARLTNRIGSRVAVTGLRAPGGTLLAVDEVLGPGDSATVPAPRPDAGEYDAVTVVESSRETLEEVRVYIEDLEVEVVLVLTGGLGEAAALEVATTFDGRPDAEPVVLTATAKQEARRYVLPLTAYVADPVLTYVCTAVAADGTRTSSDPVSWSIRQQGAVIPVAVPPTTR</sequence>
<evidence type="ECO:0000313" key="2">
    <source>
        <dbReference type="Proteomes" id="UP000313231"/>
    </source>
</evidence>
<comment type="caution">
    <text evidence="1">The sequence shown here is derived from an EMBL/GenBank/DDBJ whole genome shotgun (WGS) entry which is preliminary data.</text>
</comment>
<dbReference type="EMBL" id="VDMP01000016">
    <property type="protein sequence ID" value="TNM46101.1"/>
    <property type="molecule type" value="Genomic_DNA"/>
</dbReference>
<keyword evidence="2" id="KW-1185">Reference proteome</keyword>
<name>A0A5C4WD45_9ACTN</name>
<protein>
    <submittedName>
        <fullName evidence="1">Uncharacterized protein</fullName>
    </submittedName>
</protein>
<dbReference type="AlphaFoldDB" id="A0A5C4WD45"/>
<proteinExistence type="predicted"/>
<dbReference type="OrthoDB" id="8864769at2"/>